<dbReference type="PANTHER" id="PTHR43377">
    <property type="entry name" value="BILIVERDIN REDUCTASE A"/>
    <property type="match status" value="1"/>
</dbReference>
<dbReference type="InterPro" id="IPR055170">
    <property type="entry name" value="GFO_IDH_MocA-like_dom"/>
</dbReference>
<dbReference type="InterPro" id="IPR036291">
    <property type="entry name" value="NAD(P)-bd_dom_sf"/>
</dbReference>
<reference evidence="3" key="1">
    <citation type="submission" date="2022-01" db="EMBL/GenBank/DDBJ databases">
        <title>Paenibacillus spongiae sp. nov., isolated from marine sponge.</title>
        <authorList>
            <person name="Li Z."/>
            <person name="Zhang M."/>
        </authorList>
    </citation>
    <scope>NUCLEOTIDE SEQUENCE</scope>
    <source>
        <strain evidence="3">PHS-Z3</strain>
    </source>
</reference>
<protein>
    <submittedName>
        <fullName evidence="3">Gfo/Idh/MocA family oxidoreductase</fullName>
    </submittedName>
</protein>
<accession>A0ABY5SFV6</accession>
<evidence type="ECO:0000259" key="2">
    <source>
        <dbReference type="Pfam" id="PF22725"/>
    </source>
</evidence>
<name>A0ABY5SFV6_9BACL</name>
<keyword evidence="4" id="KW-1185">Reference proteome</keyword>
<feature type="domain" description="Gfo/Idh/MocA-like oxidoreductase N-terminal" evidence="1">
    <location>
        <begin position="7"/>
        <end position="129"/>
    </location>
</feature>
<dbReference type="Gene3D" id="3.40.50.720">
    <property type="entry name" value="NAD(P)-binding Rossmann-like Domain"/>
    <property type="match status" value="1"/>
</dbReference>
<proteinExistence type="predicted"/>
<dbReference type="EMBL" id="CP091430">
    <property type="protein sequence ID" value="UVI32861.1"/>
    <property type="molecule type" value="Genomic_DNA"/>
</dbReference>
<feature type="domain" description="GFO/IDH/MocA-like oxidoreductase" evidence="2">
    <location>
        <begin position="140"/>
        <end position="245"/>
    </location>
</feature>
<dbReference type="Gene3D" id="3.30.360.10">
    <property type="entry name" value="Dihydrodipicolinate Reductase, domain 2"/>
    <property type="match status" value="1"/>
</dbReference>
<dbReference type="InterPro" id="IPR051450">
    <property type="entry name" value="Gfo/Idh/MocA_Oxidoreductases"/>
</dbReference>
<evidence type="ECO:0000313" key="4">
    <source>
        <dbReference type="Proteomes" id="UP001057877"/>
    </source>
</evidence>
<dbReference type="Pfam" id="PF01408">
    <property type="entry name" value="GFO_IDH_MocA"/>
    <property type="match status" value="1"/>
</dbReference>
<dbReference type="PANTHER" id="PTHR43377:SF1">
    <property type="entry name" value="BILIVERDIN REDUCTASE A"/>
    <property type="match status" value="1"/>
</dbReference>
<evidence type="ECO:0000259" key="1">
    <source>
        <dbReference type="Pfam" id="PF01408"/>
    </source>
</evidence>
<dbReference type="InterPro" id="IPR000683">
    <property type="entry name" value="Gfo/Idh/MocA-like_OxRdtase_N"/>
</dbReference>
<dbReference type="RefSeq" id="WP_258388912.1">
    <property type="nucleotide sequence ID" value="NZ_CP091430.1"/>
</dbReference>
<evidence type="ECO:0000313" key="3">
    <source>
        <dbReference type="EMBL" id="UVI32861.1"/>
    </source>
</evidence>
<organism evidence="3 4">
    <name type="scientific">Paenibacillus spongiae</name>
    <dbReference type="NCBI Taxonomy" id="2909671"/>
    <lineage>
        <taxon>Bacteria</taxon>
        <taxon>Bacillati</taxon>
        <taxon>Bacillota</taxon>
        <taxon>Bacilli</taxon>
        <taxon>Bacillales</taxon>
        <taxon>Paenibacillaceae</taxon>
        <taxon>Paenibacillus</taxon>
    </lineage>
</organism>
<dbReference type="SUPFAM" id="SSF51735">
    <property type="entry name" value="NAD(P)-binding Rossmann-fold domains"/>
    <property type="match status" value="1"/>
</dbReference>
<dbReference type="SUPFAM" id="SSF55347">
    <property type="entry name" value="Glyceraldehyde-3-phosphate dehydrogenase-like, C-terminal domain"/>
    <property type="match status" value="1"/>
</dbReference>
<dbReference type="Pfam" id="PF22725">
    <property type="entry name" value="GFO_IDH_MocA_C3"/>
    <property type="match status" value="1"/>
</dbReference>
<dbReference type="Proteomes" id="UP001057877">
    <property type="component" value="Chromosome"/>
</dbReference>
<gene>
    <name evidence="3" type="ORF">L1F29_13950</name>
</gene>
<sequence length="354" mass="39671">MTKRMRFIQIGTGGFGSYWCSAVLPYIVKELGIAEAVAAVDVNPEAHRSIIDSLGLPPDKCYTDVHRAFAENAADFAIVVVPPAYHEQMVDIALAHDCHILSEKPISDSMESSCRIYKKVKQAGKKMAVTMSHRFDQDKQTLEGLLRSKTYGELNYIVSRFTCECRQYPAWGAFRYGIADPLLIEGTVHHFDILRSLSGSNAKTVYAKTWNPGWSDFSGDSTGFITIEMENGVNAFYEGAKANATTLNGWTEEYFRAECENATLELNRREITVRSHLGYPHAENATISMKKQRAWKNPWLAEMFVNWINEGEAPPNNLDDNLQCTALLFAAIESAHTGQVVDVQSYLRKHLNGD</sequence>